<evidence type="ECO:0000256" key="5">
    <source>
        <dbReference type="ARBA" id="ARBA00038092"/>
    </source>
</evidence>
<dbReference type="InParanoid" id="C5E2J7"/>
<dbReference type="GO" id="GO:0061685">
    <property type="term" value="F:diphthine methylesterase activity"/>
    <property type="evidence" value="ECO:0007669"/>
    <property type="project" value="UniProtKB-EC"/>
</dbReference>
<evidence type="ECO:0000256" key="4">
    <source>
        <dbReference type="ARBA" id="ARBA00022801"/>
    </source>
</evidence>
<keyword evidence="2" id="KW-0853">WD repeat</keyword>
<name>C5E2J7_LACTC</name>
<organism evidence="8 9">
    <name type="scientific">Lachancea thermotolerans (strain ATCC 56472 / CBS 6340 / NRRL Y-8284)</name>
    <name type="common">Yeast</name>
    <name type="synonym">Kluyveromyces thermotolerans</name>
    <dbReference type="NCBI Taxonomy" id="559295"/>
    <lineage>
        <taxon>Eukaryota</taxon>
        <taxon>Fungi</taxon>
        <taxon>Dikarya</taxon>
        <taxon>Ascomycota</taxon>
        <taxon>Saccharomycotina</taxon>
        <taxon>Saccharomycetes</taxon>
        <taxon>Saccharomycetales</taxon>
        <taxon>Saccharomycetaceae</taxon>
        <taxon>Lachancea</taxon>
    </lineage>
</organism>
<protein>
    <recommendedName>
        <fullName evidence="6">methylated diphthine methylhydrolase</fullName>
        <ecNumber evidence="6">3.1.1.97</ecNumber>
    </recommendedName>
</protein>
<dbReference type="EMBL" id="CU928180">
    <property type="protein sequence ID" value="CAR30258.1"/>
    <property type="molecule type" value="Genomic_DNA"/>
</dbReference>
<dbReference type="InterPro" id="IPR015943">
    <property type="entry name" value="WD40/YVTN_repeat-like_dom_sf"/>
</dbReference>
<dbReference type="InterPro" id="IPR036322">
    <property type="entry name" value="WD40_repeat_dom_sf"/>
</dbReference>
<dbReference type="SMART" id="SM00320">
    <property type="entry name" value="WD40"/>
    <property type="match status" value="4"/>
</dbReference>
<dbReference type="EC" id="3.1.1.97" evidence="6"/>
<accession>C5E2J7</accession>
<dbReference type="SUPFAM" id="SSF50978">
    <property type="entry name" value="WD40 repeat-like"/>
    <property type="match status" value="1"/>
</dbReference>
<evidence type="ECO:0000256" key="6">
    <source>
        <dbReference type="ARBA" id="ARBA00039131"/>
    </source>
</evidence>
<dbReference type="PANTHER" id="PTHR46042:SF1">
    <property type="entry name" value="DIPHTHINE METHYLTRANSFERASE"/>
    <property type="match status" value="1"/>
</dbReference>
<keyword evidence="4" id="KW-0378">Hydrolase</keyword>
<dbReference type="GO" id="GO:0005737">
    <property type="term" value="C:cytoplasm"/>
    <property type="evidence" value="ECO:0007669"/>
    <property type="project" value="TreeGrafter"/>
</dbReference>
<evidence type="ECO:0000256" key="1">
    <source>
        <dbReference type="ARBA" id="ARBA00005156"/>
    </source>
</evidence>
<evidence type="ECO:0000256" key="7">
    <source>
        <dbReference type="ARBA" id="ARBA00047551"/>
    </source>
</evidence>
<dbReference type="GeneID" id="8294435"/>
<dbReference type="GO" id="GO:0017183">
    <property type="term" value="P:protein histidyl modification to diphthamide"/>
    <property type="evidence" value="ECO:0007669"/>
    <property type="project" value="TreeGrafter"/>
</dbReference>
<gene>
    <name evidence="8" type="ordered locus">KLTH0H05544g</name>
</gene>
<dbReference type="eggNOG" id="KOG0280">
    <property type="taxonomic scope" value="Eukaryota"/>
</dbReference>
<dbReference type="Proteomes" id="UP000002036">
    <property type="component" value="Chromosome H"/>
</dbReference>
<dbReference type="STRING" id="559295.C5E2J7"/>
<evidence type="ECO:0000313" key="9">
    <source>
        <dbReference type="Proteomes" id="UP000002036"/>
    </source>
</evidence>
<dbReference type="PANTHER" id="PTHR46042">
    <property type="entry name" value="DIPHTHINE METHYLTRANSFERASE"/>
    <property type="match status" value="1"/>
</dbReference>
<evidence type="ECO:0000313" key="8">
    <source>
        <dbReference type="EMBL" id="CAR30258.1"/>
    </source>
</evidence>
<comment type="pathway">
    <text evidence="1">Protein modification; peptidyl-diphthamide biosynthesis.</text>
</comment>
<comment type="catalytic activity">
    <reaction evidence="7">
        <text>diphthine methyl ester-[translation elongation factor 2] + H2O = diphthine-[translation elongation factor 2] + methanol + H(+)</text>
        <dbReference type="Rhea" id="RHEA:42656"/>
        <dbReference type="Rhea" id="RHEA-COMP:10172"/>
        <dbReference type="Rhea" id="RHEA-COMP:10173"/>
        <dbReference type="ChEBI" id="CHEBI:15377"/>
        <dbReference type="ChEBI" id="CHEBI:15378"/>
        <dbReference type="ChEBI" id="CHEBI:17790"/>
        <dbReference type="ChEBI" id="CHEBI:79005"/>
        <dbReference type="ChEBI" id="CHEBI:82696"/>
        <dbReference type="EC" id="3.1.1.97"/>
    </reaction>
</comment>
<evidence type="ECO:0000256" key="3">
    <source>
        <dbReference type="ARBA" id="ARBA00022737"/>
    </source>
</evidence>
<dbReference type="Gene3D" id="2.130.10.10">
    <property type="entry name" value="YVTN repeat-like/Quinoprotein amine dehydrogenase"/>
    <property type="match status" value="1"/>
</dbReference>
<proteinExistence type="inferred from homology"/>
<sequence>MDLPVRDTNQHEKFTIFWNHKRRPQVNAGELNALKVPALSLLSYMTAPESEAKAVSHTNKPPCCLRIFRDDFIILGTYDLDKPSGARTGSIDVLDKNLGPLGTYDTYGAVLDLKLSPFDDTLMASAHSTGNVELWRIEYESIASDRTLKLLRIANLQVFDADTLITSLHFSPRTPENLLVTATNGETRVLDLKHESEVFTSQALSTQYSKLETNLLDVQGRQASVLNVDSVTLDYQHALECWTAEYGCLAPFENVVFTGGDDSAIAAHDLRTLETVWSNSRIHEAGVVAIKCSSSTFRANKPTSILTGSYDDHIRSLELRMMGDSIYPGVNVPVANSSSSNLGGGVWRFAESPQNAQDSESNKLLVCCMYDGAKILRVDGDDFIIETYTKKNHESMCYGGDWGHKFVATCSFYDKVVQLWDE</sequence>
<evidence type="ECO:0000256" key="2">
    <source>
        <dbReference type="ARBA" id="ARBA00022574"/>
    </source>
</evidence>
<reference evidence="8 9" key="1">
    <citation type="journal article" date="2009" name="Genome Res.">
        <title>Comparative genomics of protoploid Saccharomycetaceae.</title>
        <authorList>
            <consortium name="The Genolevures Consortium"/>
            <person name="Souciet J.-L."/>
            <person name="Dujon B."/>
            <person name="Gaillardin C."/>
            <person name="Johnston M."/>
            <person name="Baret P.V."/>
            <person name="Cliften P."/>
            <person name="Sherman D.J."/>
            <person name="Weissenbach J."/>
            <person name="Westhof E."/>
            <person name="Wincker P."/>
            <person name="Jubin C."/>
            <person name="Poulain J."/>
            <person name="Barbe V."/>
            <person name="Segurens B."/>
            <person name="Artiguenave F."/>
            <person name="Anthouard V."/>
            <person name="Vacherie B."/>
            <person name="Val M.-E."/>
            <person name="Fulton R.S."/>
            <person name="Minx P."/>
            <person name="Wilson R."/>
            <person name="Durrens P."/>
            <person name="Jean G."/>
            <person name="Marck C."/>
            <person name="Martin T."/>
            <person name="Nikolski M."/>
            <person name="Rolland T."/>
            <person name="Seret M.-L."/>
            <person name="Casaregola S."/>
            <person name="Despons L."/>
            <person name="Fairhead C."/>
            <person name="Fischer G."/>
            <person name="Lafontaine I."/>
            <person name="Leh V."/>
            <person name="Lemaire M."/>
            <person name="de Montigny J."/>
            <person name="Neuveglise C."/>
            <person name="Thierry A."/>
            <person name="Blanc-Lenfle I."/>
            <person name="Bleykasten C."/>
            <person name="Diffels J."/>
            <person name="Fritsch E."/>
            <person name="Frangeul L."/>
            <person name="Goeffon A."/>
            <person name="Jauniaux N."/>
            <person name="Kachouri-Lafond R."/>
            <person name="Payen C."/>
            <person name="Potier S."/>
            <person name="Pribylova L."/>
            <person name="Ozanne C."/>
            <person name="Richard G.-F."/>
            <person name="Sacerdot C."/>
            <person name="Straub M.-L."/>
            <person name="Talla E."/>
        </authorList>
    </citation>
    <scope>NUCLEOTIDE SEQUENCE [LARGE SCALE GENOMIC DNA]</scope>
    <source>
        <strain evidence="9">ATCC 56472 / CBS 6340 / NRRL Y-8284</strain>
    </source>
</reference>
<dbReference type="HOGENOM" id="CLU_036100_1_0_1"/>
<dbReference type="OMA" id="LVCCMYD"/>
<dbReference type="InterPro" id="IPR052415">
    <property type="entry name" value="Diphthine_MTase"/>
</dbReference>
<dbReference type="AlphaFoldDB" id="C5E2J7"/>
<dbReference type="InterPro" id="IPR001680">
    <property type="entry name" value="WD40_rpt"/>
</dbReference>
<dbReference type="FunCoup" id="C5E2J7">
    <property type="interactions" value="130"/>
</dbReference>
<keyword evidence="9" id="KW-1185">Reference proteome</keyword>
<dbReference type="KEGG" id="lth:KLTH0H05544g"/>
<dbReference type="RefSeq" id="XP_002556120.1">
    <property type="nucleotide sequence ID" value="XM_002556074.1"/>
</dbReference>
<dbReference type="OrthoDB" id="1930760at2759"/>
<keyword evidence="3" id="KW-0677">Repeat</keyword>
<comment type="similarity">
    <text evidence="5">Belongs to the DPH7 family.</text>
</comment>